<name>A0A0D2AU15_9EURO</name>
<keyword evidence="2" id="KW-0472">Membrane</keyword>
<gene>
    <name evidence="3" type="ORF">PV07_08355</name>
</gene>
<dbReference type="Proteomes" id="UP000054466">
    <property type="component" value="Unassembled WGS sequence"/>
</dbReference>
<dbReference type="VEuPathDB" id="FungiDB:PV07_08355"/>
<evidence type="ECO:0000256" key="2">
    <source>
        <dbReference type="SAM" id="Phobius"/>
    </source>
</evidence>
<proteinExistence type="predicted"/>
<dbReference type="PANTHER" id="PTHR42077">
    <property type="entry name" value="YALI0F30239P"/>
    <property type="match status" value="1"/>
</dbReference>
<dbReference type="RefSeq" id="XP_016248933.1">
    <property type="nucleotide sequence ID" value="XM_016395514.1"/>
</dbReference>
<evidence type="ECO:0000256" key="1">
    <source>
        <dbReference type="SAM" id="MobiDB-lite"/>
    </source>
</evidence>
<dbReference type="PANTHER" id="PTHR42077:SF1">
    <property type="entry name" value="YALI0F30239P"/>
    <property type="match status" value="1"/>
</dbReference>
<reference evidence="3 4" key="1">
    <citation type="submission" date="2015-01" db="EMBL/GenBank/DDBJ databases">
        <title>The Genome Sequence of Cladophialophora immunda CBS83496.</title>
        <authorList>
            <consortium name="The Broad Institute Genomics Platform"/>
            <person name="Cuomo C."/>
            <person name="de Hoog S."/>
            <person name="Gorbushina A."/>
            <person name="Stielow B."/>
            <person name="Teixiera M."/>
            <person name="Abouelleil A."/>
            <person name="Chapman S.B."/>
            <person name="Priest M."/>
            <person name="Young S.K."/>
            <person name="Wortman J."/>
            <person name="Nusbaum C."/>
            <person name="Birren B."/>
        </authorList>
    </citation>
    <scope>NUCLEOTIDE SEQUENCE [LARGE SCALE GENOMIC DNA]</scope>
    <source>
        <strain evidence="3 4">CBS 83496</strain>
    </source>
</reference>
<sequence length="155" mass="16790">MAKFGDLIALFVLIILVAVVAAVGFVAYTIAHDVGHKTRQKLERKNVSFSRDGMKVGVKEVTREQQEDAAQSVITKIWNNSNWPGYQSPIMGWGQASKTPAATPGAEKRNPFSRSSSSAQSVPTLSRHSSNQNNLSRTTSAQVPLSRTSSSQSKS</sequence>
<protein>
    <submittedName>
        <fullName evidence="3">Uncharacterized protein</fullName>
    </submittedName>
</protein>
<organism evidence="3 4">
    <name type="scientific">Cladophialophora immunda</name>
    <dbReference type="NCBI Taxonomy" id="569365"/>
    <lineage>
        <taxon>Eukaryota</taxon>
        <taxon>Fungi</taxon>
        <taxon>Dikarya</taxon>
        <taxon>Ascomycota</taxon>
        <taxon>Pezizomycotina</taxon>
        <taxon>Eurotiomycetes</taxon>
        <taxon>Chaetothyriomycetidae</taxon>
        <taxon>Chaetothyriales</taxon>
        <taxon>Herpotrichiellaceae</taxon>
        <taxon>Cladophialophora</taxon>
    </lineage>
</organism>
<dbReference type="GeneID" id="27347549"/>
<dbReference type="HOGENOM" id="CLU_150197_0_0_1"/>
<feature type="transmembrane region" description="Helical" evidence="2">
    <location>
        <begin position="7"/>
        <end position="31"/>
    </location>
</feature>
<keyword evidence="2" id="KW-0812">Transmembrane</keyword>
<keyword evidence="4" id="KW-1185">Reference proteome</keyword>
<dbReference type="AlphaFoldDB" id="A0A0D2AU15"/>
<keyword evidence="2" id="KW-1133">Transmembrane helix</keyword>
<dbReference type="OrthoDB" id="4083871at2759"/>
<feature type="compositionally biased region" description="Polar residues" evidence="1">
    <location>
        <begin position="112"/>
        <end position="155"/>
    </location>
</feature>
<dbReference type="EMBL" id="KN847043">
    <property type="protein sequence ID" value="KIW28717.1"/>
    <property type="molecule type" value="Genomic_DNA"/>
</dbReference>
<accession>A0A0D2AU15</accession>
<feature type="region of interest" description="Disordered" evidence="1">
    <location>
        <begin position="89"/>
        <end position="155"/>
    </location>
</feature>
<evidence type="ECO:0000313" key="3">
    <source>
        <dbReference type="EMBL" id="KIW28717.1"/>
    </source>
</evidence>
<evidence type="ECO:0000313" key="4">
    <source>
        <dbReference type="Proteomes" id="UP000054466"/>
    </source>
</evidence>